<dbReference type="OrthoDB" id="5976022at2759"/>
<dbReference type="SMART" id="SM00176">
    <property type="entry name" value="RAN"/>
    <property type="match status" value="1"/>
</dbReference>
<reference evidence="4" key="1">
    <citation type="journal article" date="2020" name="Stud. Mycol.">
        <title>101 Dothideomycetes genomes: a test case for predicting lifestyles and emergence of pathogens.</title>
        <authorList>
            <person name="Haridas S."/>
            <person name="Albert R."/>
            <person name="Binder M."/>
            <person name="Bloem J."/>
            <person name="Labutti K."/>
            <person name="Salamov A."/>
            <person name="Andreopoulos B."/>
            <person name="Baker S."/>
            <person name="Barry K."/>
            <person name="Bills G."/>
            <person name="Bluhm B."/>
            <person name="Cannon C."/>
            <person name="Castanera R."/>
            <person name="Culley D."/>
            <person name="Daum C."/>
            <person name="Ezra D."/>
            <person name="Gonzalez J."/>
            <person name="Henrissat B."/>
            <person name="Kuo A."/>
            <person name="Liang C."/>
            <person name="Lipzen A."/>
            <person name="Lutzoni F."/>
            <person name="Magnuson J."/>
            <person name="Mondo S."/>
            <person name="Nolan M."/>
            <person name="Ohm R."/>
            <person name="Pangilinan J."/>
            <person name="Park H.-J."/>
            <person name="Ramirez L."/>
            <person name="Alfaro M."/>
            <person name="Sun H."/>
            <person name="Tritt A."/>
            <person name="Yoshinaga Y."/>
            <person name="Zwiers L.-H."/>
            <person name="Turgeon B."/>
            <person name="Goodwin S."/>
            <person name="Spatafora J."/>
            <person name="Crous P."/>
            <person name="Grigoriev I."/>
        </authorList>
    </citation>
    <scope>NUCLEOTIDE SEQUENCE</scope>
    <source>
        <strain evidence="4">SCOH1-5</strain>
    </source>
</reference>
<evidence type="ECO:0000256" key="2">
    <source>
        <dbReference type="ARBA" id="ARBA00023134"/>
    </source>
</evidence>
<dbReference type="EMBL" id="ML992669">
    <property type="protein sequence ID" value="KAF2214166.1"/>
    <property type="molecule type" value="Genomic_DNA"/>
</dbReference>
<dbReference type="InterPro" id="IPR001806">
    <property type="entry name" value="Small_GTPase"/>
</dbReference>
<dbReference type="GO" id="GO:0007165">
    <property type="term" value="P:signal transduction"/>
    <property type="evidence" value="ECO:0007669"/>
    <property type="project" value="InterPro"/>
</dbReference>
<proteinExistence type="predicted"/>
<protein>
    <recommendedName>
        <fullName evidence="6">Ras-related protein RSR1</fullName>
    </recommendedName>
</protein>
<dbReference type="PROSITE" id="PS51421">
    <property type="entry name" value="RAS"/>
    <property type="match status" value="1"/>
</dbReference>
<dbReference type="PANTHER" id="PTHR24070">
    <property type="entry name" value="RAS, DI-RAS, AND RHEB FAMILY MEMBERS OF SMALL GTPASE SUPERFAMILY"/>
    <property type="match status" value="1"/>
</dbReference>
<dbReference type="InterPro" id="IPR020849">
    <property type="entry name" value="Small_GTPase_Ras-type"/>
</dbReference>
<dbReference type="Pfam" id="PF00071">
    <property type="entry name" value="Ras"/>
    <property type="match status" value="1"/>
</dbReference>
<organism evidence="4 5">
    <name type="scientific">Cercospora zeae-maydis SCOH1-5</name>
    <dbReference type="NCBI Taxonomy" id="717836"/>
    <lineage>
        <taxon>Eukaryota</taxon>
        <taxon>Fungi</taxon>
        <taxon>Dikarya</taxon>
        <taxon>Ascomycota</taxon>
        <taxon>Pezizomycotina</taxon>
        <taxon>Dothideomycetes</taxon>
        <taxon>Dothideomycetidae</taxon>
        <taxon>Mycosphaerellales</taxon>
        <taxon>Mycosphaerellaceae</taxon>
        <taxon>Cercospora</taxon>
    </lineage>
</organism>
<dbReference type="Gene3D" id="3.40.50.300">
    <property type="entry name" value="P-loop containing nucleotide triphosphate hydrolases"/>
    <property type="match status" value="1"/>
</dbReference>
<feature type="region of interest" description="Disordered" evidence="3">
    <location>
        <begin position="185"/>
        <end position="233"/>
    </location>
</feature>
<evidence type="ECO:0008006" key="6">
    <source>
        <dbReference type="Google" id="ProtNLM"/>
    </source>
</evidence>
<dbReference type="PRINTS" id="PR00449">
    <property type="entry name" value="RASTRNSFRMNG"/>
</dbReference>
<dbReference type="PROSITE" id="PS51420">
    <property type="entry name" value="RHO"/>
    <property type="match status" value="1"/>
</dbReference>
<dbReference type="SMART" id="SM00173">
    <property type="entry name" value="RAS"/>
    <property type="match status" value="1"/>
</dbReference>
<accession>A0A6A6FL24</accession>
<evidence type="ECO:0000313" key="4">
    <source>
        <dbReference type="EMBL" id="KAF2214166.1"/>
    </source>
</evidence>
<dbReference type="Proteomes" id="UP000799539">
    <property type="component" value="Unassembled WGS sequence"/>
</dbReference>
<dbReference type="FunFam" id="3.40.50.300:FF:001423">
    <property type="entry name" value="Ras family GTPase"/>
    <property type="match status" value="1"/>
</dbReference>
<dbReference type="AlphaFoldDB" id="A0A6A6FL24"/>
<dbReference type="SUPFAM" id="SSF52540">
    <property type="entry name" value="P-loop containing nucleoside triphosphate hydrolases"/>
    <property type="match status" value="1"/>
</dbReference>
<dbReference type="PROSITE" id="PS51419">
    <property type="entry name" value="RAB"/>
    <property type="match status" value="1"/>
</dbReference>
<sequence length="233" mass="26791">MSRAGHQREYHIAVLGSGGVGKSCLTMQFVQGVFVERYDPTIEDSYRKHIDVDGRHVVLEIMDTAGTEQFSESPSPPTHPDMYMRLGQGFLLVFSITSASSLRELVELREQIVRTKNDPQFPIVLVGNKSDLEEDRSVSRAKAFQLSQSWGNIPYYETSARRATNINEVFIDVCRQIIRKDLAKARPEDGMNGDRRHRNRRRRNHHQNKENGSYYHRDDRGRRNRGGSKCTIL</sequence>
<evidence type="ECO:0000313" key="5">
    <source>
        <dbReference type="Proteomes" id="UP000799539"/>
    </source>
</evidence>
<dbReference type="NCBIfam" id="TIGR00231">
    <property type="entry name" value="small_GTP"/>
    <property type="match status" value="1"/>
</dbReference>
<evidence type="ECO:0000256" key="3">
    <source>
        <dbReference type="SAM" id="MobiDB-lite"/>
    </source>
</evidence>
<keyword evidence="1" id="KW-0547">Nucleotide-binding</keyword>
<dbReference type="SMART" id="SM00175">
    <property type="entry name" value="RAB"/>
    <property type="match status" value="1"/>
</dbReference>
<feature type="compositionally biased region" description="Basic and acidic residues" evidence="3">
    <location>
        <begin position="185"/>
        <end position="194"/>
    </location>
</feature>
<name>A0A6A6FL24_9PEZI</name>
<dbReference type="SMART" id="SM00174">
    <property type="entry name" value="RHO"/>
    <property type="match status" value="1"/>
</dbReference>
<dbReference type="GO" id="GO:0003924">
    <property type="term" value="F:GTPase activity"/>
    <property type="evidence" value="ECO:0007669"/>
    <property type="project" value="InterPro"/>
</dbReference>
<dbReference type="InterPro" id="IPR027417">
    <property type="entry name" value="P-loop_NTPase"/>
</dbReference>
<dbReference type="GO" id="GO:0005525">
    <property type="term" value="F:GTP binding"/>
    <property type="evidence" value="ECO:0007669"/>
    <property type="project" value="UniProtKB-KW"/>
</dbReference>
<dbReference type="GO" id="GO:0016020">
    <property type="term" value="C:membrane"/>
    <property type="evidence" value="ECO:0007669"/>
    <property type="project" value="InterPro"/>
</dbReference>
<dbReference type="InterPro" id="IPR005225">
    <property type="entry name" value="Small_GTP-bd"/>
</dbReference>
<evidence type="ECO:0000256" key="1">
    <source>
        <dbReference type="ARBA" id="ARBA00022741"/>
    </source>
</evidence>
<gene>
    <name evidence="4" type="ORF">CERZMDRAFT_38766</name>
</gene>
<keyword evidence="5" id="KW-1185">Reference proteome</keyword>
<feature type="compositionally biased region" description="Basic residues" evidence="3">
    <location>
        <begin position="195"/>
        <end position="206"/>
    </location>
</feature>
<keyword evidence="2" id="KW-0342">GTP-binding</keyword>